<keyword evidence="2" id="KW-1185">Reference proteome</keyword>
<evidence type="ECO:0000313" key="1">
    <source>
        <dbReference type="EMBL" id="KAI8018602.1"/>
    </source>
</evidence>
<proteinExistence type="predicted"/>
<evidence type="ECO:0000313" key="2">
    <source>
        <dbReference type="Proteomes" id="UP001060215"/>
    </source>
</evidence>
<protein>
    <submittedName>
        <fullName evidence="1">Phospholipase D delta</fullName>
    </submittedName>
</protein>
<name>A0ACC0HYE1_9ERIC</name>
<accession>A0ACC0HYE1</accession>
<reference evidence="1 2" key="1">
    <citation type="journal article" date="2022" name="Plant J.">
        <title>Chromosome-level genome of Camellia lanceoleosa provides a valuable resource for understanding genome evolution and self-incompatibility.</title>
        <authorList>
            <person name="Gong W."/>
            <person name="Xiao S."/>
            <person name="Wang L."/>
            <person name="Liao Z."/>
            <person name="Chang Y."/>
            <person name="Mo W."/>
            <person name="Hu G."/>
            <person name="Li W."/>
            <person name="Zhao G."/>
            <person name="Zhu H."/>
            <person name="Hu X."/>
            <person name="Ji K."/>
            <person name="Xiang X."/>
            <person name="Song Q."/>
            <person name="Yuan D."/>
            <person name="Jin S."/>
            <person name="Zhang L."/>
        </authorList>
    </citation>
    <scope>NUCLEOTIDE SEQUENCE [LARGE SCALE GENOMIC DNA]</scope>
    <source>
        <strain evidence="1">SQ_2022a</strain>
    </source>
</reference>
<gene>
    <name evidence="1" type="ORF">LOK49_LG04G03122</name>
</gene>
<dbReference type="Proteomes" id="UP001060215">
    <property type="component" value="Chromosome 2"/>
</dbReference>
<sequence length="120" mass="13262">MAGSRDTEIAVGAYQSYQTWAKKKKHPRGQNVTLGRAPRKTKQMLQGALVCVDSVNKIVEDNWKKFTREEFTPLQGHLLKYPMKIDGNGKVGTFVGQENFPDVGGKVLGARTTLPDALTT</sequence>
<comment type="caution">
    <text evidence="1">The sequence shown here is derived from an EMBL/GenBank/DDBJ whole genome shotgun (WGS) entry which is preliminary data.</text>
</comment>
<dbReference type="EMBL" id="CM045759">
    <property type="protein sequence ID" value="KAI8018602.1"/>
    <property type="molecule type" value="Genomic_DNA"/>
</dbReference>
<organism evidence="1 2">
    <name type="scientific">Camellia lanceoleosa</name>
    <dbReference type="NCBI Taxonomy" id="1840588"/>
    <lineage>
        <taxon>Eukaryota</taxon>
        <taxon>Viridiplantae</taxon>
        <taxon>Streptophyta</taxon>
        <taxon>Embryophyta</taxon>
        <taxon>Tracheophyta</taxon>
        <taxon>Spermatophyta</taxon>
        <taxon>Magnoliopsida</taxon>
        <taxon>eudicotyledons</taxon>
        <taxon>Gunneridae</taxon>
        <taxon>Pentapetalae</taxon>
        <taxon>asterids</taxon>
        <taxon>Ericales</taxon>
        <taxon>Theaceae</taxon>
        <taxon>Camellia</taxon>
    </lineage>
</organism>